<feature type="region of interest" description="Disordered" evidence="1">
    <location>
        <begin position="19"/>
        <end position="42"/>
    </location>
</feature>
<evidence type="ECO:0000313" key="2">
    <source>
        <dbReference type="EMBL" id="RDG37279.1"/>
    </source>
</evidence>
<organism evidence="2 3">
    <name type="scientific">Streptomyces corynorhini</name>
    <dbReference type="NCBI Taxonomy" id="2282652"/>
    <lineage>
        <taxon>Bacteria</taxon>
        <taxon>Bacillati</taxon>
        <taxon>Actinomycetota</taxon>
        <taxon>Actinomycetes</taxon>
        <taxon>Kitasatosporales</taxon>
        <taxon>Streptomycetaceae</taxon>
        <taxon>Streptomyces</taxon>
    </lineage>
</organism>
<dbReference type="EMBL" id="QQNA01000112">
    <property type="protein sequence ID" value="RDG37279.1"/>
    <property type="molecule type" value="Genomic_DNA"/>
</dbReference>
<dbReference type="AlphaFoldDB" id="A0A370BA62"/>
<accession>A0A370BA62</accession>
<comment type="caution">
    <text evidence="2">The sequence shown here is derived from an EMBL/GenBank/DDBJ whole genome shotgun (WGS) entry which is preliminary data.</text>
</comment>
<name>A0A370BA62_9ACTN</name>
<evidence type="ECO:0000313" key="3">
    <source>
        <dbReference type="Proteomes" id="UP000253741"/>
    </source>
</evidence>
<evidence type="ECO:0000256" key="1">
    <source>
        <dbReference type="SAM" id="MobiDB-lite"/>
    </source>
</evidence>
<protein>
    <submittedName>
        <fullName evidence="2">Uncharacterized protein</fullName>
    </submittedName>
</protein>
<reference evidence="2 3" key="1">
    <citation type="submission" date="2018-07" db="EMBL/GenBank/DDBJ databases">
        <title>Streptomyces species from bats.</title>
        <authorList>
            <person name="Dunlap C."/>
        </authorList>
    </citation>
    <scope>NUCLEOTIDE SEQUENCE [LARGE SCALE GENOMIC DNA]</scope>
    <source>
        <strain evidence="2 3">AC230</strain>
    </source>
</reference>
<gene>
    <name evidence="2" type="ORF">DVH02_15595</name>
</gene>
<keyword evidence="3" id="KW-1185">Reference proteome</keyword>
<sequence length="73" mass="8180">MLEELQGLLRVRTPAEHLLELVPDESQTSAGQQRDPRGHRPESVVAQRLCSMVQLFEGVARSWMLKIKQGAGN</sequence>
<dbReference type="Proteomes" id="UP000253741">
    <property type="component" value="Unassembled WGS sequence"/>
</dbReference>
<proteinExistence type="predicted"/>